<feature type="transmembrane region" description="Helical" evidence="1">
    <location>
        <begin position="192"/>
        <end position="210"/>
    </location>
</feature>
<dbReference type="GO" id="GO:0016020">
    <property type="term" value="C:membrane"/>
    <property type="evidence" value="ECO:0007669"/>
    <property type="project" value="TreeGrafter"/>
</dbReference>
<organism evidence="3 4">
    <name type="scientific">Ideonella livida</name>
    <dbReference type="NCBI Taxonomy" id="2707176"/>
    <lineage>
        <taxon>Bacteria</taxon>
        <taxon>Pseudomonadati</taxon>
        <taxon>Pseudomonadota</taxon>
        <taxon>Betaproteobacteria</taxon>
        <taxon>Burkholderiales</taxon>
        <taxon>Sphaerotilaceae</taxon>
        <taxon>Ideonella</taxon>
    </lineage>
</organism>
<sequence length="383" mass="41399">MRPSRSPHVCWPDLARVLASQLIVWHHLLFFGPLMVAVRPLAPDLVGWLADDARQVVQVFLVLGGYLAAVRLLPAAGAQAGGPPASPTVPWRQWLTRAKARFLRLAVPLWPALLLALATAWLARWCMADADTPAAPDLRGLLANFTLTQDLLAEPALTAGLWYLAIDLQLYLGLALLAALLAHAPAAWRRPLALAAVAACGAGALWVWNLDPHGDIWAPYFAGSYALGVLAWWIRGLAPRSARLLATLVVAAVVLLALEHAWRSRLVVAGLTALVLAWGRDLWLPRAGLATALQGLARISYGLFLLHYPLSLLVNSLWWWLLGPEGLERPLLALSALLLTWALSLAGGAALTRWVERGAPLPLGARLLPATPRRRRTELASAG</sequence>
<evidence type="ECO:0000313" key="3">
    <source>
        <dbReference type="EMBL" id="NDY92874.1"/>
    </source>
</evidence>
<feature type="transmembrane region" description="Helical" evidence="1">
    <location>
        <begin position="331"/>
        <end position="351"/>
    </location>
</feature>
<dbReference type="PANTHER" id="PTHR23028:SF53">
    <property type="entry name" value="ACYL_TRANSF_3 DOMAIN-CONTAINING PROTEIN"/>
    <property type="match status" value="1"/>
</dbReference>
<feature type="transmembrane region" description="Helical" evidence="1">
    <location>
        <begin position="241"/>
        <end position="258"/>
    </location>
</feature>
<dbReference type="Pfam" id="PF01757">
    <property type="entry name" value="Acyl_transf_3"/>
    <property type="match status" value="1"/>
</dbReference>
<dbReference type="Proteomes" id="UP000484255">
    <property type="component" value="Unassembled WGS sequence"/>
</dbReference>
<keyword evidence="1" id="KW-1133">Transmembrane helix</keyword>
<keyword evidence="3" id="KW-0012">Acyltransferase</keyword>
<dbReference type="InterPro" id="IPR050879">
    <property type="entry name" value="Acyltransferase_3"/>
</dbReference>
<feature type="transmembrane region" description="Helical" evidence="1">
    <location>
        <begin position="216"/>
        <end position="234"/>
    </location>
</feature>
<dbReference type="PANTHER" id="PTHR23028">
    <property type="entry name" value="ACETYLTRANSFERASE"/>
    <property type="match status" value="1"/>
</dbReference>
<keyword evidence="1" id="KW-0472">Membrane</keyword>
<gene>
    <name evidence="3" type="ORF">G3A44_16905</name>
</gene>
<dbReference type="RefSeq" id="WP_163458924.1">
    <property type="nucleotide sequence ID" value="NZ_JAAGOH010000023.1"/>
</dbReference>
<keyword evidence="4" id="KW-1185">Reference proteome</keyword>
<evidence type="ECO:0000313" key="4">
    <source>
        <dbReference type="Proteomes" id="UP000484255"/>
    </source>
</evidence>
<dbReference type="GO" id="GO:0009103">
    <property type="term" value="P:lipopolysaccharide biosynthetic process"/>
    <property type="evidence" value="ECO:0007669"/>
    <property type="project" value="TreeGrafter"/>
</dbReference>
<comment type="caution">
    <text evidence="3">The sequence shown here is derived from an EMBL/GenBank/DDBJ whole genome shotgun (WGS) entry which is preliminary data.</text>
</comment>
<evidence type="ECO:0000259" key="2">
    <source>
        <dbReference type="Pfam" id="PF01757"/>
    </source>
</evidence>
<accession>A0A7C9PJY7</accession>
<dbReference type="InterPro" id="IPR002656">
    <property type="entry name" value="Acyl_transf_3_dom"/>
</dbReference>
<dbReference type="AlphaFoldDB" id="A0A7C9PJY7"/>
<feature type="transmembrane region" description="Helical" evidence="1">
    <location>
        <begin position="264"/>
        <end position="283"/>
    </location>
</feature>
<dbReference type="GO" id="GO:0016747">
    <property type="term" value="F:acyltransferase activity, transferring groups other than amino-acyl groups"/>
    <property type="evidence" value="ECO:0007669"/>
    <property type="project" value="InterPro"/>
</dbReference>
<dbReference type="EMBL" id="JAAGOH010000023">
    <property type="protein sequence ID" value="NDY92874.1"/>
    <property type="molecule type" value="Genomic_DNA"/>
</dbReference>
<feature type="transmembrane region" description="Helical" evidence="1">
    <location>
        <begin position="161"/>
        <end position="180"/>
    </location>
</feature>
<keyword evidence="1" id="KW-0812">Transmembrane</keyword>
<feature type="transmembrane region" description="Helical" evidence="1">
    <location>
        <begin position="102"/>
        <end position="123"/>
    </location>
</feature>
<feature type="transmembrane region" description="Helical" evidence="1">
    <location>
        <begin position="295"/>
        <end position="319"/>
    </location>
</feature>
<keyword evidence="3" id="KW-0808">Transferase</keyword>
<name>A0A7C9PJY7_9BURK</name>
<reference evidence="3 4" key="1">
    <citation type="submission" date="2020-02" db="EMBL/GenBank/DDBJ databases">
        <title>Ideonella bacterium strain TBM-1.</title>
        <authorList>
            <person name="Chen W.-M."/>
        </authorList>
    </citation>
    <scope>NUCLEOTIDE SEQUENCE [LARGE SCALE GENOMIC DNA]</scope>
    <source>
        <strain evidence="3 4">TBM-1</strain>
    </source>
</reference>
<proteinExistence type="predicted"/>
<feature type="domain" description="Acyltransferase 3" evidence="2">
    <location>
        <begin position="11"/>
        <end position="344"/>
    </location>
</feature>
<protein>
    <submittedName>
        <fullName evidence="3">Acyltransferase family protein</fullName>
    </submittedName>
</protein>
<evidence type="ECO:0000256" key="1">
    <source>
        <dbReference type="SAM" id="Phobius"/>
    </source>
</evidence>